<dbReference type="AlphaFoldDB" id="A0A3B3ZE43"/>
<dbReference type="FunFam" id="3.40.50.300:FF:000366">
    <property type="entry name" value="GTPase, IMAP family member 2"/>
    <property type="match status" value="1"/>
</dbReference>
<accession>A0A3B3ZE43</accession>
<sequence length="311" mass="35045">RLQNSLRIVLMGKTGSGKSATANTILGRDEFESKASQTSVTKLCRKAEGQVEGRSVEIVDTPGLFDTTLTNAEVQEELVKCISLLAPGPHVFLLVLQIGRFTKEEQETVDIIKGFFGIGAENYMIIVFTRGEDLAGLSLDTFLKEGKSEMRTLLQQCGNRCHVFNNRAKQNRTQVQELLRKIEDMVRKNGGWYYTAGIFQEAEKAIEKETVKLLKKKEPVMKKQEQVIEEKHKENVETKKSHILKVKAKIEQEIKQTEKELREKQGRLEKEQANQLCIGAVAGRVFGPVGVYGVISVGVRTKENCNNQYEK</sequence>
<evidence type="ECO:0000313" key="7">
    <source>
        <dbReference type="Proteomes" id="UP000261520"/>
    </source>
</evidence>
<evidence type="ECO:0000313" key="6">
    <source>
        <dbReference type="Ensembl" id="ENSPMGP00000002848.1"/>
    </source>
</evidence>
<dbReference type="PANTHER" id="PTHR10903:SF170">
    <property type="entry name" value="GTPASE IMAP FAMILY MEMBER 7"/>
    <property type="match status" value="1"/>
</dbReference>
<dbReference type="PANTHER" id="PTHR10903">
    <property type="entry name" value="GTPASE, IMAP FAMILY MEMBER-RELATED"/>
    <property type="match status" value="1"/>
</dbReference>
<feature type="domain" description="AIG1-type G" evidence="5">
    <location>
        <begin position="3"/>
        <end position="203"/>
    </location>
</feature>
<evidence type="ECO:0000259" key="5">
    <source>
        <dbReference type="PROSITE" id="PS51720"/>
    </source>
</evidence>
<name>A0A3B3ZE43_9GOBI</name>
<dbReference type="InterPro" id="IPR045058">
    <property type="entry name" value="GIMA/IAN/Toc"/>
</dbReference>
<evidence type="ECO:0000256" key="3">
    <source>
        <dbReference type="ARBA" id="ARBA00023134"/>
    </source>
</evidence>
<reference evidence="6" key="2">
    <citation type="submission" date="2025-09" db="UniProtKB">
        <authorList>
            <consortium name="Ensembl"/>
        </authorList>
    </citation>
    <scope>IDENTIFICATION</scope>
</reference>
<evidence type="ECO:0000256" key="1">
    <source>
        <dbReference type="ARBA" id="ARBA00008535"/>
    </source>
</evidence>
<dbReference type="InterPro" id="IPR027417">
    <property type="entry name" value="P-loop_NTPase"/>
</dbReference>
<organism evidence="6 7">
    <name type="scientific">Periophthalmus magnuspinnatus</name>
    <dbReference type="NCBI Taxonomy" id="409849"/>
    <lineage>
        <taxon>Eukaryota</taxon>
        <taxon>Metazoa</taxon>
        <taxon>Chordata</taxon>
        <taxon>Craniata</taxon>
        <taxon>Vertebrata</taxon>
        <taxon>Euteleostomi</taxon>
        <taxon>Actinopterygii</taxon>
        <taxon>Neopterygii</taxon>
        <taxon>Teleostei</taxon>
        <taxon>Neoteleostei</taxon>
        <taxon>Acanthomorphata</taxon>
        <taxon>Gobiaria</taxon>
        <taxon>Gobiiformes</taxon>
        <taxon>Gobioidei</taxon>
        <taxon>Gobiidae</taxon>
        <taxon>Oxudercinae</taxon>
        <taxon>Periophthalmus</taxon>
    </lineage>
</organism>
<keyword evidence="7" id="KW-1185">Reference proteome</keyword>
<protein>
    <recommendedName>
        <fullName evidence="5">AIG1-type G domain-containing protein</fullName>
    </recommendedName>
</protein>
<evidence type="ECO:0000256" key="2">
    <source>
        <dbReference type="ARBA" id="ARBA00022741"/>
    </source>
</evidence>
<dbReference type="CDD" id="cd01852">
    <property type="entry name" value="AIG1"/>
    <property type="match status" value="1"/>
</dbReference>
<dbReference type="Gene3D" id="3.40.50.300">
    <property type="entry name" value="P-loop containing nucleotide triphosphate hydrolases"/>
    <property type="match status" value="1"/>
</dbReference>
<reference evidence="6" key="1">
    <citation type="submission" date="2025-08" db="UniProtKB">
        <authorList>
            <consortium name="Ensembl"/>
        </authorList>
    </citation>
    <scope>IDENTIFICATION</scope>
</reference>
<keyword evidence="3" id="KW-0342">GTP-binding</keyword>
<feature type="coiled-coil region" evidence="4">
    <location>
        <begin position="240"/>
        <end position="274"/>
    </location>
</feature>
<dbReference type="GO" id="GO:0005525">
    <property type="term" value="F:GTP binding"/>
    <property type="evidence" value="ECO:0007669"/>
    <property type="project" value="UniProtKB-KW"/>
</dbReference>
<comment type="similarity">
    <text evidence="1">Belongs to the TRAFAC class TrmE-Era-EngA-EngB-Septin-like GTPase superfamily. AIG1/Toc34/Toc159-like paraseptin GTPase family. IAN subfamily.</text>
</comment>
<dbReference type="InterPro" id="IPR006703">
    <property type="entry name" value="G_AIG1"/>
</dbReference>
<keyword evidence="4" id="KW-0175">Coiled coil</keyword>
<dbReference type="Ensembl" id="ENSPMGT00000003018.1">
    <property type="protein sequence ID" value="ENSPMGP00000002848.1"/>
    <property type="gene ID" value="ENSPMGG00000002488.1"/>
</dbReference>
<dbReference type="SUPFAM" id="SSF52540">
    <property type="entry name" value="P-loop containing nucleoside triphosphate hydrolases"/>
    <property type="match status" value="1"/>
</dbReference>
<dbReference type="PROSITE" id="PS51720">
    <property type="entry name" value="G_AIG1"/>
    <property type="match status" value="1"/>
</dbReference>
<dbReference type="Proteomes" id="UP000261520">
    <property type="component" value="Unplaced"/>
</dbReference>
<proteinExistence type="inferred from homology"/>
<dbReference type="Pfam" id="PF04548">
    <property type="entry name" value="AIG1"/>
    <property type="match status" value="1"/>
</dbReference>
<evidence type="ECO:0000256" key="4">
    <source>
        <dbReference type="SAM" id="Coils"/>
    </source>
</evidence>
<keyword evidence="2" id="KW-0547">Nucleotide-binding</keyword>